<protein>
    <submittedName>
        <fullName evidence="1">Uncharacterized protein</fullName>
    </submittedName>
</protein>
<accession>A0A6G0XGF5</accession>
<comment type="caution">
    <text evidence="1">The sequence shown here is derived from an EMBL/GenBank/DDBJ whole genome shotgun (WGS) entry which is preliminary data.</text>
</comment>
<dbReference type="EMBL" id="VJMJ01000066">
    <property type="protein sequence ID" value="KAF0739194.1"/>
    <property type="molecule type" value="Genomic_DNA"/>
</dbReference>
<gene>
    <name evidence="1" type="ORF">Ae201684_005119</name>
</gene>
<name>A0A6G0XGF5_9STRA</name>
<evidence type="ECO:0000313" key="1">
    <source>
        <dbReference type="EMBL" id="KAF0739194.1"/>
    </source>
</evidence>
<organism evidence="1 2">
    <name type="scientific">Aphanomyces euteiches</name>
    <dbReference type="NCBI Taxonomy" id="100861"/>
    <lineage>
        <taxon>Eukaryota</taxon>
        <taxon>Sar</taxon>
        <taxon>Stramenopiles</taxon>
        <taxon>Oomycota</taxon>
        <taxon>Saprolegniomycetes</taxon>
        <taxon>Saprolegniales</taxon>
        <taxon>Verrucalvaceae</taxon>
        <taxon>Aphanomyces</taxon>
    </lineage>
</organism>
<dbReference type="AlphaFoldDB" id="A0A6G0XGF5"/>
<keyword evidence="2" id="KW-1185">Reference proteome</keyword>
<sequence>MDDTLDSAETDATMASSSLAAHSIQDALVAMPSKPLTRIPIDRRLSYKDLATSRGMQVVARRQSSIIAALPDSTPPIGHSPQRKPWRAWFLGICWSVVEDTAKRCMFIVMVAVVCYVYQICQGEQVSLHDEVTSNVQNVFLPSSSPAL</sequence>
<evidence type="ECO:0000313" key="2">
    <source>
        <dbReference type="Proteomes" id="UP000481153"/>
    </source>
</evidence>
<proteinExistence type="predicted"/>
<reference evidence="1 2" key="1">
    <citation type="submission" date="2019-07" db="EMBL/GenBank/DDBJ databases">
        <title>Genomics analysis of Aphanomyces spp. identifies a new class of oomycete effector associated with host adaptation.</title>
        <authorList>
            <person name="Gaulin E."/>
        </authorList>
    </citation>
    <scope>NUCLEOTIDE SEQUENCE [LARGE SCALE GENOMIC DNA]</scope>
    <source>
        <strain evidence="1 2">ATCC 201684</strain>
    </source>
</reference>
<dbReference type="Proteomes" id="UP000481153">
    <property type="component" value="Unassembled WGS sequence"/>
</dbReference>